<dbReference type="AlphaFoldDB" id="A0A7W9TQC0"/>
<evidence type="ECO:0000313" key="1">
    <source>
        <dbReference type="EMBL" id="MBB6084073.1"/>
    </source>
</evidence>
<protein>
    <submittedName>
        <fullName evidence="1">Putative transposase</fullName>
    </submittedName>
</protein>
<dbReference type="GO" id="GO:0003677">
    <property type="term" value="F:DNA binding"/>
    <property type="evidence" value="ECO:0007669"/>
    <property type="project" value="InterPro"/>
</dbReference>
<proteinExistence type="predicted"/>
<evidence type="ECO:0000313" key="2">
    <source>
        <dbReference type="Proteomes" id="UP000541136"/>
    </source>
</evidence>
<name>A0A7W9TQC0_CASDE</name>
<dbReference type="EMBL" id="JACHIB010000011">
    <property type="protein sequence ID" value="MBB6084073.1"/>
    <property type="molecule type" value="Genomic_DNA"/>
</dbReference>
<reference evidence="1 2" key="1">
    <citation type="submission" date="2020-08" db="EMBL/GenBank/DDBJ databases">
        <title>Genomic Encyclopedia of Type Strains, Phase IV (KMG-IV): sequencing the most valuable type-strain genomes for metagenomic binning, comparative biology and taxonomic classification.</title>
        <authorList>
            <person name="Goeker M."/>
        </authorList>
    </citation>
    <scope>NUCLEOTIDE SEQUENCE [LARGE SCALE GENOMIC DNA]</scope>
    <source>
        <strain evidence="1 2">DSM 12141</strain>
    </source>
</reference>
<dbReference type="Gene3D" id="3.30.70.1290">
    <property type="entry name" value="Transposase IS200-like"/>
    <property type="match status" value="1"/>
</dbReference>
<dbReference type="GO" id="GO:0004803">
    <property type="term" value="F:transposase activity"/>
    <property type="evidence" value="ECO:0007669"/>
    <property type="project" value="InterPro"/>
</dbReference>
<dbReference type="InterPro" id="IPR036515">
    <property type="entry name" value="Transposase_17_sf"/>
</dbReference>
<organism evidence="1 2">
    <name type="scientific">Castellaniella defragrans</name>
    <name type="common">Alcaligenes defragrans</name>
    <dbReference type="NCBI Taxonomy" id="75697"/>
    <lineage>
        <taxon>Bacteria</taxon>
        <taxon>Pseudomonadati</taxon>
        <taxon>Pseudomonadota</taxon>
        <taxon>Betaproteobacteria</taxon>
        <taxon>Burkholderiales</taxon>
        <taxon>Alcaligenaceae</taxon>
        <taxon>Castellaniella</taxon>
    </lineage>
</organism>
<dbReference type="Proteomes" id="UP000541136">
    <property type="component" value="Unassembled WGS sequence"/>
</dbReference>
<dbReference type="GO" id="GO:0006313">
    <property type="term" value="P:DNA transposition"/>
    <property type="evidence" value="ECO:0007669"/>
    <property type="project" value="InterPro"/>
</dbReference>
<dbReference type="RefSeq" id="WP_043678829.1">
    <property type="nucleotide sequence ID" value="NZ_JACHIB010000011.1"/>
</dbReference>
<accession>A0A7W9TQC0</accession>
<gene>
    <name evidence="1" type="ORF">HNR28_002118</name>
</gene>
<sequence length="251" mass="26687">MARLPRLYAPRIPQLIQARFAHPLAPADAPAPAAALDRIRDWLAEEAGRAAAGEAGAVALHAWIVLPDRIALLATPGDKAALSRLMQALGRRMGSGLLRTRVYAGRYRNALLEPGRWVLPAMIWLESLAASTGHVGAATQWPWSSAAEHAGLGGAGVGGAAGTGGMAGAPAWRPLLTDHPDYWREGDTPFARQAAWRNRLAAGLGESQSRQIEAALAGQWALGERIFLAHLGRLASRRVSPAPRGRPRKTV</sequence>
<comment type="caution">
    <text evidence="1">The sequence shown here is derived from an EMBL/GenBank/DDBJ whole genome shotgun (WGS) entry which is preliminary data.</text>
</comment>